<dbReference type="Proteomes" id="UP001246473">
    <property type="component" value="Unassembled WGS sequence"/>
</dbReference>
<evidence type="ECO:0000313" key="5">
    <source>
        <dbReference type="EMBL" id="MBB6201659.1"/>
    </source>
</evidence>
<evidence type="ECO:0000256" key="1">
    <source>
        <dbReference type="ARBA" id="ARBA00004561"/>
    </source>
</evidence>
<sequence length="157" mass="15460">MVNFLSGGATGTIVAPSCTVNASSVAVSMPTAMVSGFAAGVGATAGGQAFSLSFSCAPGAKVYMTLTDSVNVANRTNTLTLSSDSSARGVGIQVLDATGAPVTFGADSDAAANPGQWLIGTSPSGTLQVPLTARYIRTGAVVPGSVKGLATFTMSYQ</sequence>
<dbReference type="InterPro" id="IPR050263">
    <property type="entry name" value="Bact_Fimbrial_Adh_Pro"/>
</dbReference>
<comment type="similarity">
    <text evidence="2">Belongs to the fimbrial protein family.</text>
</comment>
<feature type="domain" description="Fimbrial-type adhesion" evidence="4">
    <location>
        <begin position="10"/>
        <end position="157"/>
    </location>
</feature>
<dbReference type="GO" id="GO:0009289">
    <property type="term" value="C:pilus"/>
    <property type="evidence" value="ECO:0007669"/>
    <property type="project" value="UniProtKB-SubCell"/>
</dbReference>
<dbReference type="SUPFAM" id="SSF49401">
    <property type="entry name" value="Bacterial adhesins"/>
    <property type="match status" value="1"/>
</dbReference>
<dbReference type="Gene3D" id="2.60.40.1090">
    <property type="entry name" value="Fimbrial-type adhesion domain"/>
    <property type="match status" value="1"/>
</dbReference>
<keyword evidence="3" id="KW-0281">Fimbrium</keyword>
<dbReference type="Proteomes" id="UP000518681">
    <property type="component" value="Unassembled WGS sequence"/>
</dbReference>
<dbReference type="Pfam" id="PF00419">
    <property type="entry name" value="Fimbrial"/>
    <property type="match status" value="1"/>
</dbReference>
<dbReference type="EMBL" id="JANSLM010000007">
    <property type="protein sequence ID" value="MDT8839753.1"/>
    <property type="molecule type" value="Genomic_DNA"/>
</dbReference>
<gene>
    <name evidence="5" type="ORF">GGD69_002512</name>
    <name evidence="6" type="ORF">ParKJ_20205</name>
</gene>
<comment type="caution">
    <text evidence="5">The sequence shown here is derived from an EMBL/GenBank/DDBJ whole genome shotgun (WGS) entry which is preliminary data.</text>
</comment>
<name>A0AAP1PK54_9BURK</name>
<dbReference type="AlphaFoldDB" id="A0AAP1PK54"/>
<dbReference type="PANTHER" id="PTHR33420:SF14">
    <property type="entry name" value="TYPE 1 FIMBRIN D-MANNOSE SPECIFIC ADHESIN"/>
    <property type="match status" value="1"/>
</dbReference>
<dbReference type="PANTHER" id="PTHR33420">
    <property type="entry name" value="FIMBRIAL SUBUNIT ELFA-RELATED"/>
    <property type="match status" value="1"/>
</dbReference>
<protein>
    <submittedName>
        <fullName evidence="5">Type 1 fimbria pilin</fullName>
    </submittedName>
    <submittedName>
        <fullName evidence="6">Type 1 fimbrial protein</fullName>
    </submittedName>
</protein>
<dbReference type="InterPro" id="IPR008966">
    <property type="entry name" value="Adhesion_dom_sf"/>
</dbReference>
<comment type="subcellular location">
    <subcellularLocation>
        <location evidence="1">Fimbrium</location>
    </subcellularLocation>
</comment>
<dbReference type="RefSeq" id="WP_052660710.1">
    <property type="nucleotide sequence ID" value="NZ_CP099625.1"/>
</dbReference>
<reference evidence="6" key="2">
    <citation type="submission" date="2022-08" db="EMBL/GenBank/DDBJ databases">
        <authorList>
            <person name="Kim S.-J."/>
        </authorList>
    </citation>
    <scope>NUCLEOTIDE SEQUENCE</scope>
    <source>
        <strain evidence="6">KJ</strain>
    </source>
</reference>
<evidence type="ECO:0000313" key="6">
    <source>
        <dbReference type="EMBL" id="MDT8839753.1"/>
    </source>
</evidence>
<proteinExistence type="inferred from homology"/>
<dbReference type="InterPro" id="IPR000259">
    <property type="entry name" value="Adhesion_dom_fimbrial"/>
</dbReference>
<dbReference type="GO" id="GO:0043709">
    <property type="term" value="P:cell adhesion involved in single-species biofilm formation"/>
    <property type="evidence" value="ECO:0007669"/>
    <property type="project" value="TreeGrafter"/>
</dbReference>
<evidence type="ECO:0000256" key="3">
    <source>
        <dbReference type="ARBA" id="ARBA00023263"/>
    </source>
</evidence>
<evidence type="ECO:0000313" key="7">
    <source>
        <dbReference type="Proteomes" id="UP000518681"/>
    </source>
</evidence>
<accession>A0AAP1PK54</accession>
<organism evidence="5 7">
    <name type="scientific">Paraburkholderia fungorum</name>
    <dbReference type="NCBI Taxonomy" id="134537"/>
    <lineage>
        <taxon>Bacteria</taxon>
        <taxon>Pseudomonadati</taxon>
        <taxon>Pseudomonadota</taxon>
        <taxon>Betaproteobacteria</taxon>
        <taxon>Burkholderiales</taxon>
        <taxon>Burkholderiaceae</taxon>
        <taxon>Paraburkholderia</taxon>
    </lineage>
</organism>
<reference evidence="5 7" key="1">
    <citation type="submission" date="2020-08" db="EMBL/GenBank/DDBJ databases">
        <title>Genomic Encyclopedia of Type Strains, Phase IV (KMG-V): Genome sequencing to study the core and pangenomes of soil and plant-associated prokaryotes.</title>
        <authorList>
            <person name="Whitman W."/>
        </authorList>
    </citation>
    <scope>NUCLEOTIDE SEQUENCE [LARGE SCALE GENOMIC DNA]</scope>
    <source>
        <strain evidence="5 7">SEMIA 4013</strain>
    </source>
</reference>
<dbReference type="InterPro" id="IPR036937">
    <property type="entry name" value="Adhesion_dom_fimbrial_sf"/>
</dbReference>
<dbReference type="EMBL" id="JACIIK010000004">
    <property type="protein sequence ID" value="MBB6201659.1"/>
    <property type="molecule type" value="Genomic_DNA"/>
</dbReference>
<evidence type="ECO:0000256" key="2">
    <source>
        <dbReference type="ARBA" id="ARBA00006671"/>
    </source>
</evidence>
<evidence type="ECO:0000259" key="4">
    <source>
        <dbReference type="Pfam" id="PF00419"/>
    </source>
</evidence>